<proteinExistence type="predicted"/>
<dbReference type="Proteomes" id="UP001217500">
    <property type="component" value="Chromosome"/>
</dbReference>
<dbReference type="Gene3D" id="3.30.530.20">
    <property type="match status" value="1"/>
</dbReference>
<dbReference type="AlphaFoldDB" id="A0AAF0BM38"/>
<dbReference type="RefSeq" id="WP_289504738.1">
    <property type="nucleotide sequence ID" value="NZ_CP116805.1"/>
</dbReference>
<gene>
    <name evidence="1" type="ORF">PH603_04370</name>
</gene>
<protein>
    <submittedName>
        <fullName evidence="1">SRPBCC family protein</fullName>
    </submittedName>
</protein>
<organism evidence="1 2">
    <name type="scientific">Gimibacter soli</name>
    <dbReference type="NCBI Taxonomy" id="3024400"/>
    <lineage>
        <taxon>Bacteria</taxon>
        <taxon>Pseudomonadati</taxon>
        <taxon>Pseudomonadota</taxon>
        <taxon>Alphaproteobacteria</taxon>
        <taxon>Kordiimonadales</taxon>
        <taxon>Temperatibacteraceae</taxon>
        <taxon>Gimibacter</taxon>
    </lineage>
</organism>
<dbReference type="CDD" id="cd07812">
    <property type="entry name" value="SRPBCC"/>
    <property type="match status" value="1"/>
</dbReference>
<dbReference type="InterPro" id="IPR019587">
    <property type="entry name" value="Polyketide_cyclase/dehydratase"/>
</dbReference>
<accession>A0AAF0BM38</accession>
<sequence>MLDGWNLYHKSAVFALWGFGALAVARAVIAIDGGTYEVTATRTVAASPEAIWPWVTQTENRTRWQAKLVDMTPLMGDPAEVDSTRMLFWRERYRHWTAIEATREVLPGRLYRTVQQSDADTRIQRVELAPAGDCQTEVTVTEQIRPSSYTDRVMSFLVSGDDEARLEVSLEALDRWLQDSGAGCAAPATEAQKGSTS</sequence>
<keyword evidence="2" id="KW-1185">Reference proteome</keyword>
<evidence type="ECO:0000313" key="2">
    <source>
        <dbReference type="Proteomes" id="UP001217500"/>
    </source>
</evidence>
<name>A0AAF0BM38_9PROT</name>
<dbReference type="SUPFAM" id="SSF55961">
    <property type="entry name" value="Bet v1-like"/>
    <property type="match status" value="1"/>
</dbReference>
<evidence type="ECO:0000313" key="1">
    <source>
        <dbReference type="EMBL" id="WCL54992.1"/>
    </source>
</evidence>
<dbReference type="EMBL" id="CP116805">
    <property type="protein sequence ID" value="WCL54992.1"/>
    <property type="molecule type" value="Genomic_DNA"/>
</dbReference>
<reference evidence="1" key="1">
    <citation type="submission" date="2023-01" db="EMBL/GenBank/DDBJ databases">
        <title>The genome sequence of Kordiimonadaceae bacterium 6D33.</title>
        <authorList>
            <person name="Liu Y."/>
        </authorList>
    </citation>
    <scope>NUCLEOTIDE SEQUENCE</scope>
    <source>
        <strain evidence="1">6D33</strain>
    </source>
</reference>
<dbReference type="Pfam" id="PF10604">
    <property type="entry name" value="Polyketide_cyc2"/>
    <property type="match status" value="1"/>
</dbReference>
<dbReference type="KEGG" id="gso:PH603_04370"/>
<dbReference type="InterPro" id="IPR023393">
    <property type="entry name" value="START-like_dom_sf"/>
</dbReference>